<proteinExistence type="predicted"/>
<keyword evidence="3" id="KW-1185">Reference proteome</keyword>
<dbReference type="AlphaFoldDB" id="A0A4Y2GAG9"/>
<accession>A0A4Y2GAG9</accession>
<feature type="region of interest" description="Disordered" evidence="1">
    <location>
        <begin position="27"/>
        <end position="52"/>
    </location>
</feature>
<sequence>MNQFLINRKCLLLIQLRETTLNISSKRANSKTAVASKAASTQKFRGHKGVKEISKSVKKASISSVTKCTVGKTSKSPISGAKKVDETKASRYKGLIRKKADANKGKKPRKTSKETGLKRPNAKPSAKASISSRDSKV</sequence>
<feature type="compositionally biased region" description="Low complexity" evidence="1">
    <location>
        <begin position="30"/>
        <end position="43"/>
    </location>
</feature>
<comment type="caution">
    <text evidence="2">The sequence shown here is derived from an EMBL/GenBank/DDBJ whole genome shotgun (WGS) entry which is preliminary data.</text>
</comment>
<evidence type="ECO:0000313" key="2">
    <source>
        <dbReference type="EMBL" id="GBM49786.1"/>
    </source>
</evidence>
<feature type="compositionally biased region" description="Polar residues" evidence="1">
    <location>
        <begin position="128"/>
        <end position="137"/>
    </location>
</feature>
<gene>
    <name evidence="2" type="ORF">AVEN_266122_1</name>
</gene>
<evidence type="ECO:0000313" key="3">
    <source>
        <dbReference type="Proteomes" id="UP000499080"/>
    </source>
</evidence>
<evidence type="ECO:0000256" key="1">
    <source>
        <dbReference type="SAM" id="MobiDB-lite"/>
    </source>
</evidence>
<protein>
    <submittedName>
        <fullName evidence="2">Uncharacterized protein</fullName>
    </submittedName>
</protein>
<dbReference type="Proteomes" id="UP000499080">
    <property type="component" value="Unassembled WGS sequence"/>
</dbReference>
<dbReference type="EMBL" id="BGPR01001272">
    <property type="protein sequence ID" value="GBM49786.1"/>
    <property type="molecule type" value="Genomic_DNA"/>
</dbReference>
<name>A0A4Y2GAG9_ARAVE</name>
<organism evidence="2 3">
    <name type="scientific">Araneus ventricosus</name>
    <name type="common">Orbweaver spider</name>
    <name type="synonym">Epeira ventricosa</name>
    <dbReference type="NCBI Taxonomy" id="182803"/>
    <lineage>
        <taxon>Eukaryota</taxon>
        <taxon>Metazoa</taxon>
        <taxon>Ecdysozoa</taxon>
        <taxon>Arthropoda</taxon>
        <taxon>Chelicerata</taxon>
        <taxon>Arachnida</taxon>
        <taxon>Araneae</taxon>
        <taxon>Araneomorphae</taxon>
        <taxon>Entelegynae</taxon>
        <taxon>Araneoidea</taxon>
        <taxon>Araneidae</taxon>
        <taxon>Araneus</taxon>
    </lineage>
</organism>
<reference evidence="2 3" key="1">
    <citation type="journal article" date="2019" name="Sci. Rep.">
        <title>Orb-weaving spider Araneus ventricosus genome elucidates the spidroin gene catalogue.</title>
        <authorList>
            <person name="Kono N."/>
            <person name="Nakamura H."/>
            <person name="Ohtoshi R."/>
            <person name="Moran D.A.P."/>
            <person name="Shinohara A."/>
            <person name="Yoshida Y."/>
            <person name="Fujiwara M."/>
            <person name="Mori M."/>
            <person name="Tomita M."/>
            <person name="Arakawa K."/>
        </authorList>
    </citation>
    <scope>NUCLEOTIDE SEQUENCE [LARGE SCALE GENOMIC DNA]</scope>
</reference>
<feature type="region of interest" description="Disordered" evidence="1">
    <location>
        <begin position="70"/>
        <end position="137"/>
    </location>
</feature>